<feature type="chain" id="PRO_5038864871" description="Secreted protein" evidence="1">
    <location>
        <begin position="22"/>
        <end position="142"/>
    </location>
</feature>
<name>A0A7Z0WRW6_9PSEU</name>
<feature type="signal peptide" evidence="1">
    <location>
        <begin position="1"/>
        <end position="21"/>
    </location>
</feature>
<reference evidence="2 3" key="1">
    <citation type="submission" date="2016-12" db="EMBL/GenBank/DDBJ databases">
        <title>The draft genome sequence of Actinophytocola xinjiangensis.</title>
        <authorList>
            <person name="Wang W."/>
            <person name="Yuan L."/>
        </authorList>
    </citation>
    <scope>NUCLEOTIDE SEQUENCE [LARGE SCALE GENOMIC DNA]</scope>
    <source>
        <strain evidence="2 3">CGMCC 4.4663</strain>
    </source>
</reference>
<protein>
    <recommendedName>
        <fullName evidence="4">Secreted protein</fullName>
    </recommendedName>
</protein>
<evidence type="ECO:0008006" key="4">
    <source>
        <dbReference type="Google" id="ProtNLM"/>
    </source>
</evidence>
<dbReference type="EMBL" id="MSIF01000002">
    <property type="protein sequence ID" value="OLF12827.1"/>
    <property type="molecule type" value="Genomic_DNA"/>
</dbReference>
<evidence type="ECO:0000256" key="1">
    <source>
        <dbReference type="SAM" id="SignalP"/>
    </source>
</evidence>
<organism evidence="2 3">
    <name type="scientific">Actinophytocola xinjiangensis</name>
    <dbReference type="NCBI Taxonomy" id="485602"/>
    <lineage>
        <taxon>Bacteria</taxon>
        <taxon>Bacillati</taxon>
        <taxon>Actinomycetota</taxon>
        <taxon>Actinomycetes</taxon>
        <taxon>Pseudonocardiales</taxon>
        <taxon>Pseudonocardiaceae</taxon>
    </lineage>
</organism>
<evidence type="ECO:0000313" key="2">
    <source>
        <dbReference type="EMBL" id="OLF12827.1"/>
    </source>
</evidence>
<keyword evidence="3" id="KW-1185">Reference proteome</keyword>
<dbReference type="OrthoDB" id="3638704at2"/>
<gene>
    <name evidence="2" type="ORF">BLA60_06035</name>
</gene>
<sequence>MRALFPIAAAVGLLAWGGVSAIVATEAVAAPTSVVGYPPNCPDNSKRWDLEYRSLVCFNPTGEHMFVCDTKADGARASAWYRGSDDEYFTRIDNTHGVYTCLDVNFDMPEDTYIEYQSCAYDADRPAWNSCRDGATKYYARG</sequence>
<comment type="caution">
    <text evidence="2">The sequence shown here is derived from an EMBL/GenBank/DDBJ whole genome shotgun (WGS) entry which is preliminary data.</text>
</comment>
<dbReference type="RefSeq" id="WP_075131735.1">
    <property type="nucleotide sequence ID" value="NZ_MSIF01000002.1"/>
</dbReference>
<dbReference type="GO" id="GO:0003909">
    <property type="term" value="F:DNA ligase activity"/>
    <property type="evidence" value="ECO:0007669"/>
    <property type="project" value="InterPro"/>
</dbReference>
<evidence type="ECO:0000313" key="3">
    <source>
        <dbReference type="Proteomes" id="UP000185696"/>
    </source>
</evidence>
<accession>A0A7Z0WRW6</accession>
<proteinExistence type="predicted"/>
<dbReference type="PROSITE" id="PS00697">
    <property type="entry name" value="DNA_LIGASE_A1"/>
    <property type="match status" value="1"/>
</dbReference>
<dbReference type="AlphaFoldDB" id="A0A7Z0WRW6"/>
<dbReference type="InterPro" id="IPR016059">
    <property type="entry name" value="DNA_ligase_ATP-dep_CS"/>
</dbReference>
<keyword evidence="1" id="KW-0732">Signal</keyword>
<dbReference type="Proteomes" id="UP000185696">
    <property type="component" value="Unassembled WGS sequence"/>
</dbReference>